<feature type="compositionally biased region" description="Pro residues" evidence="1">
    <location>
        <begin position="39"/>
        <end position="58"/>
    </location>
</feature>
<accession>A0ABR1VTL2</accession>
<dbReference type="RefSeq" id="XP_066665457.1">
    <property type="nucleotide sequence ID" value="XM_066813495.1"/>
</dbReference>
<feature type="compositionally biased region" description="Low complexity" evidence="1">
    <location>
        <begin position="27"/>
        <end position="38"/>
    </location>
</feature>
<sequence>MSTTLPPSSYEQLPPPTPPPTRPPTPDSMTSDASSPQQAPSPPPEQQEPQSVSPPPADDPLTESLFGPPPTAATTSPPHSPNDSIHHRLRPLDHYFGPHLNHDLKQRRAVHEYMLCRMTQDQTTLYIHRAILALLLLLPPSSSSSSSSAPATSFEAEVDDRLIWELASLLQHEAALHAATARTVRTMWLLGLPRPQRGARRRLRARYRAVFHAVATESGAGI</sequence>
<organism evidence="2 3">
    <name type="scientific">Apiospora hydei</name>
    <dbReference type="NCBI Taxonomy" id="1337664"/>
    <lineage>
        <taxon>Eukaryota</taxon>
        <taxon>Fungi</taxon>
        <taxon>Dikarya</taxon>
        <taxon>Ascomycota</taxon>
        <taxon>Pezizomycotina</taxon>
        <taxon>Sordariomycetes</taxon>
        <taxon>Xylariomycetidae</taxon>
        <taxon>Amphisphaeriales</taxon>
        <taxon>Apiosporaceae</taxon>
        <taxon>Apiospora</taxon>
    </lineage>
</organism>
<feature type="compositionally biased region" description="Low complexity" evidence="1">
    <location>
        <begin position="1"/>
        <end position="12"/>
    </location>
</feature>
<reference evidence="2 3" key="1">
    <citation type="submission" date="2023-01" db="EMBL/GenBank/DDBJ databases">
        <title>Analysis of 21 Apiospora genomes using comparative genomics revels a genus with tremendous synthesis potential of carbohydrate active enzymes and secondary metabolites.</title>
        <authorList>
            <person name="Sorensen T."/>
        </authorList>
    </citation>
    <scope>NUCLEOTIDE SEQUENCE [LARGE SCALE GENOMIC DNA]</scope>
    <source>
        <strain evidence="2 3">CBS 114990</strain>
    </source>
</reference>
<protein>
    <submittedName>
        <fullName evidence="2">Uncharacterized protein</fullName>
    </submittedName>
</protein>
<evidence type="ECO:0000313" key="2">
    <source>
        <dbReference type="EMBL" id="KAK8074517.1"/>
    </source>
</evidence>
<dbReference type="EMBL" id="JAQQWN010000007">
    <property type="protein sequence ID" value="KAK8074517.1"/>
    <property type="molecule type" value="Genomic_DNA"/>
</dbReference>
<proteinExistence type="predicted"/>
<evidence type="ECO:0000256" key="1">
    <source>
        <dbReference type="SAM" id="MobiDB-lite"/>
    </source>
</evidence>
<keyword evidence="3" id="KW-1185">Reference proteome</keyword>
<gene>
    <name evidence="2" type="ORF">PG997_009180</name>
</gene>
<feature type="region of interest" description="Disordered" evidence="1">
    <location>
        <begin position="1"/>
        <end position="89"/>
    </location>
</feature>
<evidence type="ECO:0000313" key="3">
    <source>
        <dbReference type="Proteomes" id="UP001433268"/>
    </source>
</evidence>
<dbReference type="Proteomes" id="UP001433268">
    <property type="component" value="Unassembled WGS sequence"/>
</dbReference>
<dbReference type="GeneID" id="92046555"/>
<feature type="compositionally biased region" description="Pro residues" evidence="1">
    <location>
        <begin position="13"/>
        <end position="26"/>
    </location>
</feature>
<name>A0ABR1VTL2_9PEZI</name>
<comment type="caution">
    <text evidence="2">The sequence shown here is derived from an EMBL/GenBank/DDBJ whole genome shotgun (WGS) entry which is preliminary data.</text>
</comment>